<sequence length="181" mass="21283">MAIKRHQIRPDCTQIISKMSKTTPPIVEDDGYMLQRVEECRIVNGHLMHRLQSVHLQGFSTGDVPDEEHHRVRSWQTSIEGDHTETIELPDFLTRCRPDGIEVETICPHIDLGVAEAMRIYEYPEIKRCNKCRTEFIINYGDYYTRKGVFLTRWKDLGSSPESEIWKEHMSKHNRMDILDK</sequence>
<gene>
    <name evidence="1" type="ORF">IFR04_007125</name>
</gene>
<dbReference type="OrthoDB" id="3766406at2759"/>
<dbReference type="Proteomes" id="UP000664132">
    <property type="component" value="Unassembled WGS sequence"/>
</dbReference>
<reference evidence="1" key="1">
    <citation type="submission" date="2021-02" db="EMBL/GenBank/DDBJ databases">
        <title>Genome sequence Cadophora malorum strain M34.</title>
        <authorList>
            <person name="Stefanovic E."/>
            <person name="Vu D."/>
            <person name="Scully C."/>
            <person name="Dijksterhuis J."/>
            <person name="Roader J."/>
            <person name="Houbraken J."/>
        </authorList>
    </citation>
    <scope>NUCLEOTIDE SEQUENCE</scope>
    <source>
        <strain evidence="1">M34</strain>
    </source>
</reference>
<accession>A0A8H7TIW7</accession>
<dbReference type="EMBL" id="JAFJYH010000099">
    <property type="protein sequence ID" value="KAG4419718.1"/>
    <property type="molecule type" value="Genomic_DNA"/>
</dbReference>
<dbReference type="AlphaFoldDB" id="A0A8H7TIW7"/>
<name>A0A8H7TIW7_9HELO</name>
<comment type="caution">
    <text evidence="1">The sequence shown here is derived from an EMBL/GenBank/DDBJ whole genome shotgun (WGS) entry which is preliminary data.</text>
</comment>
<keyword evidence="2" id="KW-1185">Reference proteome</keyword>
<organism evidence="1 2">
    <name type="scientific">Cadophora malorum</name>
    <dbReference type="NCBI Taxonomy" id="108018"/>
    <lineage>
        <taxon>Eukaryota</taxon>
        <taxon>Fungi</taxon>
        <taxon>Dikarya</taxon>
        <taxon>Ascomycota</taxon>
        <taxon>Pezizomycotina</taxon>
        <taxon>Leotiomycetes</taxon>
        <taxon>Helotiales</taxon>
        <taxon>Ploettnerulaceae</taxon>
        <taxon>Cadophora</taxon>
    </lineage>
</organism>
<protein>
    <submittedName>
        <fullName evidence="1">Uncharacterized protein</fullName>
    </submittedName>
</protein>
<evidence type="ECO:0000313" key="2">
    <source>
        <dbReference type="Proteomes" id="UP000664132"/>
    </source>
</evidence>
<evidence type="ECO:0000313" key="1">
    <source>
        <dbReference type="EMBL" id="KAG4419718.1"/>
    </source>
</evidence>
<proteinExistence type="predicted"/>